<proteinExistence type="predicted"/>
<dbReference type="PROSITE" id="PS50113">
    <property type="entry name" value="PAC"/>
    <property type="match status" value="1"/>
</dbReference>
<evidence type="ECO:0000313" key="5">
    <source>
        <dbReference type="EMBL" id="GGC77924.1"/>
    </source>
</evidence>
<name>A0ABQ1NIE6_9GAMM</name>
<dbReference type="InterPro" id="IPR029787">
    <property type="entry name" value="Nucleotide_cyclase"/>
</dbReference>
<evidence type="ECO:0000259" key="3">
    <source>
        <dbReference type="PROSITE" id="PS50883"/>
    </source>
</evidence>
<dbReference type="SUPFAM" id="SSF141868">
    <property type="entry name" value="EAL domain-like"/>
    <property type="match status" value="1"/>
</dbReference>
<dbReference type="PANTHER" id="PTHR44757">
    <property type="entry name" value="DIGUANYLATE CYCLASE DGCP"/>
    <property type="match status" value="1"/>
</dbReference>
<dbReference type="Proteomes" id="UP000597301">
    <property type="component" value="Unassembled WGS sequence"/>
</dbReference>
<keyword evidence="6" id="KW-1185">Reference proteome</keyword>
<dbReference type="InterPro" id="IPR000700">
    <property type="entry name" value="PAS-assoc_C"/>
</dbReference>
<feature type="domain" description="PAC" evidence="2">
    <location>
        <begin position="89"/>
        <end position="143"/>
    </location>
</feature>
<dbReference type="PANTHER" id="PTHR44757:SF2">
    <property type="entry name" value="BIOFILM ARCHITECTURE MAINTENANCE PROTEIN MBAA"/>
    <property type="match status" value="1"/>
</dbReference>
<dbReference type="NCBIfam" id="TIGR00229">
    <property type="entry name" value="sensory_box"/>
    <property type="match status" value="1"/>
</dbReference>
<dbReference type="SMART" id="SM00267">
    <property type="entry name" value="GGDEF"/>
    <property type="match status" value="1"/>
</dbReference>
<reference evidence="6" key="1">
    <citation type="journal article" date="2019" name="Int. J. Syst. Evol. Microbiol.">
        <title>The Global Catalogue of Microorganisms (GCM) 10K type strain sequencing project: providing services to taxonomists for standard genome sequencing and annotation.</title>
        <authorList>
            <consortium name="The Broad Institute Genomics Platform"/>
            <consortium name="The Broad Institute Genome Sequencing Center for Infectious Disease"/>
            <person name="Wu L."/>
            <person name="Ma J."/>
        </authorList>
    </citation>
    <scope>NUCLEOTIDE SEQUENCE [LARGE SCALE GENOMIC DNA]</scope>
    <source>
        <strain evidence="6">CGMCC 1.15122</strain>
    </source>
</reference>
<evidence type="ECO:0000259" key="1">
    <source>
        <dbReference type="PROSITE" id="PS50112"/>
    </source>
</evidence>
<accession>A0ABQ1NIE6</accession>
<dbReference type="SMART" id="SM00052">
    <property type="entry name" value="EAL"/>
    <property type="match status" value="1"/>
</dbReference>
<evidence type="ECO:0000259" key="2">
    <source>
        <dbReference type="PROSITE" id="PS50113"/>
    </source>
</evidence>
<dbReference type="Gene3D" id="3.20.20.450">
    <property type="entry name" value="EAL domain"/>
    <property type="match status" value="1"/>
</dbReference>
<dbReference type="PROSITE" id="PS50112">
    <property type="entry name" value="PAS"/>
    <property type="match status" value="1"/>
</dbReference>
<organism evidence="5 6">
    <name type="scientific">Vreelandella lutescens</name>
    <dbReference type="NCBI Taxonomy" id="1602943"/>
    <lineage>
        <taxon>Bacteria</taxon>
        <taxon>Pseudomonadati</taxon>
        <taxon>Pseudomonadota</taxon>
        <taxon>Gammaproteobacteria</taxon>
        <taxon>Oceanospirillales</taxon>
        <taxon>Halomonadaceae</taxon>
        <taxon>Vreelandella</taxon>
    </lineage>
</organism>
<dbReference type="InterPro" id="IPR000014">
    <property type="entry name" value="PAS"/>
</dbReference>
<dbReference type="InterPro" id="IPR000160">
    <property type="entry name" value="GGDEF_dom"/>
</dbReference>
<dbReference type="CDD" id="cd01949">
    <property type="entry name" value="GGDEF"/>
    <property type="match status" value="1"/>
</dbReference>
<protein>
    <recommendedName>
        <fullName evidence="7">LOV domain-containing protein</fullName>
    </recommendedName>
</protein>
<dbReference type="InterPro" id="IPR043128">
    <property type="entry name" value="Rev_trsase/Diguanyl_cyclase"/>
</dbReference>
<dbReference type="Gene3D" id="3.30.70.270">
    <property type="match status" value="1"/>
</dbReference>
<dbReference type="SUPFAM" id="SSF55785">
    <property type="entry name" value="PYP-like sensor domain (PAS domain)"/>
    <property type="match status" value="1"/>
</dbReference>
<dbReference type="EMBL" id="BMHM01000001">
    <property type="protein sequence ID" value="GGC77924.1"/>
    <property type="molecule type" value="Genomic_DNA"/>
</dbReference>
<dbReference type="PROSITE" id="PS50883">
    <property type="entry name" value="EAL"/>
    <property type="match status" value="1"/>
</dbReference>
<dbReference type="SUPFAM" id="SSF55073">
    <property type="entry name" value="Nucleotide cyclase"/>
    <property type="match status" value="1"/>
</dbReference>
<dbReference type="Gene3D" id="3.30.450.20">
    <property type="entry name" value="PAS domain"/>
    <property type="match status" value="1"/>
</dbReference>
<dbReference type="NCBIfam" id="TIGR00254">
    <property type="entry name" value="GGDEF"/>
    <property type="match status" value="1"/>
</dbReference>
<dbReference type="InterPro" id="IPR052155">
    <property type="entry name" value="Biofilm_reg_signaling"/>
</dbReference>
<dbReference type="PROSITE" id="PS50887">
    <property type="entry name" value="GGDEF"/>
    <property type="match status" value="1"/>
</dbReference>
<evidence type="ECO:0000259" key="4">
    <source>
        <dbReference type="PROSITE" id="PS50887"/>
    </source>
</evidence>
<dbReference type="InterPro" id="IPR035919">
    <property type="entry name" value="EAL_sf"/>
</dbReference>
<comment type="caution">
    <text evidence="5">The sequence shown here is derived from an EMBL/GenBank/DDBJ whole genome shotgun (WGS) entry which is preliminary data.</text>
</comment>
<dbReference type="CDD" id="cd00130">
    <property type="entry name" value="PAS"/>
    <property type="match status" value="1"/>
</dbReference>
<dbReference type="InterPro" id="IPR001633">
    <property type="entry name" value="EAL_dom"/>
</dbReference>
<dbReference type="CDD" id="cd01948">
    <property type="entry name" value="EAL"/>
    <property type="match status" value="1"/>
</dbReference>
<dbReference type="Pfam" id="PF13426">
    <property type="entry name" value="PAS_9"/>
    <property type="match status" value="1"/>
</dbReference>
<sequence length="577" mass="63944">MITGISEMFGEDVDFAGLFEFGARKTPVGIVLVDAQSASMPIVFANKEFYNITGYSKGEVLGKNCRFLQGMATNKDTVNKIKEAIRESREGRFTILNYRKDGARFWNQLTLSPVINANGICTHYIGFQQDITHQYKQEALLLYQSNNDLLTGLLNRSALDDVLNRMLNSANLANELVVVMYLNLDDFKTINDGLGYEIGNELVRGVSGRLKEFLEPTDVLARLSGDEFAFVFSGFKSYAQANEKANAILESILLPFYVNGIPLHVSASMGISCNKYSKELSCDLMQEASIAMAEAKDSGRNTWCWSNGKSDNISNNELAVNLRYELNSAMIDNQFELFYQPVIDLDNGHVNSYEALIRWHHPEKGMISPGVFIPIAEQTGQIIPLGLWILRQACSDLVSIQAAQGEAAPVAINISPLQFRRAGFFEAFLDIVNEFSLPTSLLQIEVTESLLVDGSRKAIELVEKFSAAGVKVALDDFGTGYSSLSYLRDLPIDKVKLDRSFIKDIDNNVKNAAIVKAVVDMSHSLGLQVVAEGVEEEGQLEVLKSYKCDFIQGFLFSKPLPLLEIIGMKNLVYGVNA</sequence>
<feature type="domain" description="EAL" evidence="3">
    <location>
        <begin position="319"/>
        <end position="573"/>
    </location>
</feature>
<dbReference type="Pfam" id="PF00990">
    <property type="entry name" value="GGDEF"/>
    <property type="match status" value="1"/>
</dbReference>
<dbReference type="SMART" id="SM00086">
    <property type="entry name" value="PAC"/>
    <property type="match status" value="1"/>
</dbReference>
<dbReference type="InterPro" id="IPR001610">
    <property type="entry name" value="PAC"/>
</dbReference>
<evidence type="ECO:0008006" key="7">
    <source>
        <dbReference type="Google" id="ProtNLM"/>
    </source>
</evidence>
<feature type="domain" description="GGDEF" evidence="4">
    <location>
        <begin position="175"/>
        <end position="308"/>
    </location>
</feature>
<feature type="domain" description="PAS" evidence="1">
    <location>
        <begin position="11"/>
        <end position="92"/>
    </location>
</feature>
<gene>
    <name evidence="5" type="ORF">GCM10011382_04850</name>
</gene>
<dbReference type="InterPro" id="IPR035965">
    <property type="entry name" value="PAS-like_dom_sf"/>
</dbReference>
<evidence type="ECO:0000313" key="6">
    <source>
        <dbReference type="Proteomes" id="UP000597301"/>
    </source>
</evidence>
<dbReference type="Pfam" id="PF00563">
    <property type="entry name" value="EAL"/>
    <property type="match status" value="1"/>
</dbReference>